<feature type="region of interest" description="Disordered" evidence="1">
    <location>
        <begin position="95"/>
        <end position="118"/>
    </location>
</feature>
<name>A0A484HCS9_9ZZZZ</name>
<evidence type="ECO:0008006" key="3">
    <source>
        <dbReference type="Google" id="ProtNLM"/>
    </source>
</evidence>
<dbReference type="EMBL" id="LR026963">
    <property type="protein sequence ID" value="VBB69622.1"/>
    <property type="molecule type" value="Genomic_DNA"/>
</dbReference>
<feature type="region of interest" description="Disordered" evidence="1">
    <location>
        <begin position="175"/>
        <end position="202"/>
    </location>
</feature>
<protein>
    <recommendedName>
        <fullName evidence="3">Tetratricopeptide repeat protein</fullName>
    </recommendedName>
</protein>
<evidence type="ECO:0000256" key="1">
    <source>
        <dbReference type="SAM" id="MobiDB-lite"/>
    </source>
</evidence>
<evidence type="ECO:0000313" key="2">
    <source>
        <dbReference type="EMBL" id="VBB69622.1"/>
    </source>
</evidence>
<accession>A0A484HCS9</accession>
<dbReference type="Gene3D" id="1.25.40.10">
    <property type="entry name" value="Tetratricopeptide repeat domain"/>
    <property type="match status" value="1"/>
</dbReference>
<organism evidence="2">
    <name type="scientific">invertebrate metagenome</name>
    <dbReference type="NCBI Taxonomy" id="1711999"/>
    <lineage>
        <taxon>unclassified sequences</taxon>
        <taxon>metagenomes</taxon>
        <taxon>organismal metagenomes</taxon>
    </lineage>
</organism>
<dbReference type="InterPro" id="IPR011990">
    <property type="entry name" value="TPR-like_helical_dom_sf"/>
</dbReference>
<dbReference type="AlphaFoldDB" id="A0A484HCS9"/>
<reference evidence="2" key="1">
    <citation type="submission" date="2018-10" db="EMBL/GenBank/DDBJ databases">
        <authorList>
            <person name="Gruber-Vodicka H."/>
            <person name="Jaeckle O."/>
        </authorList>
    </citation>
    <scope>NUCLEOTIDE SEQUENCE</scope>
</reference>
<sequence length="341" mass="37681">MHVLRFFLSKLLLFSALVSCVFSVLYRDDVIYKVTTLKESIIALLYAQGWVPVTRPLTRERNLAVLLSHPTWPALVASELPVTVPLLSSDLPPAGGSAAGAGYPQDSDALDARSPQKDFRSRAVPALSLADEGMGTGGMMLGGGAPAQMPLGGRSADFTSSQKDNYKLNILQTLSPKQDPEDTGMRPVLLPPKGDAQANRETSQGSITYAETHEGHRSAQPAENRPERQAPHDQLSVALHVSWVTARRLFWEQNPAIAEQAYQILIREYPDEPDLPGELGNIYWNYGRWQEAAALYHEAGLRAMRVSNSRQVGAVIRILQYLDPDRAELLWQNVMGRHARH</sequence>
<proteinExistence type="predicted"/>
<feature type="region of interest" description="Disordered" evidence="1">
    <location>
        <begin position="212"/>
        <end position="231"/>
    </location>
</feature>
<gene>
    <name evidence="2" type="ORF">RIEGSTA812A_PEG_1095</name>
</gene>
<dbReference type="SUPFAM" id="SSF48452">
    <property type="entry name" value="TPR-like"/>
    <property type="match status" value="1"/>
</dbReference>